<dbReference type="PANTHER" id="PTHR10963">
    <property type="entry name" value="GLYCOSYL HYDROLASE-RELATED"/>
    <property type="match status" value="1"/>
</dbReference>
<dbReference type="SUPFAM" id="SSF49899">
    <property type="entry name" value="Concanavalin A-like lectins/glucanases"/>
    <property type="match status" value="1"/>
</dbReference>
<feature type="chain" id="PRO_5008628521" description="GH16 domain-containing protein" evidence="1">
    <location>
        <begin position="25"/>
        <end position="356"/>
    </location>
</feature>
<reference evidence="3" key="1">
    <citation type="submission" date="2013-07" db="EMBL/GenBank/DDBJ databases">
        <title>The Genome Sequence of Cryptococcus pinus CBS10737.</title>
        <authorList>
            <consortium name="The Broad Institute Genome Sequencing Platform"/>
            <person name="Cuomo C."/>
            <person name="Litvintseva A."/>
            <person name="Chen Y."/>
            <person name="Heitman J."/>
            <person name="Sun S."/>
            <person name="Springer D."/>
            <person name="Dromer F."/>
            <person name="Young S.K."/>
            <person name="Zeng Q."/>
            <person name="Gargeya S."/>
            <person name="Fitzgerald M."/>
            <person name="Abouelleil A."/>
            <person name="Alvarado L."/>
            <person name="Berlin A.M."/>
            <person name="Chapman S.B."/>
            <person name="Dewar J."/>
            <person name="Goldberg J."/>
            <person name="Griggs A."/>
            <person name="Gujja S."/>
            <person name="Hansen M."/>
            <person name="Howarth C."/>
            <person name="Imamovic A."/>
            <person name="Larimer J."/>
            <person name="McCowan C."/>
            <person name="Murphy C."/>
            <person name="Pearson M."/>
            <person name="Priest M."/>
            <person name="Roberts A."/>
            <person name="Saif S."/>
            <person name="Shea T."/>
            <person name="Sykes S."/>
            <person name="Wortman J."/>
            <person name="Nusbaum C."/>
            <person name="Birren B."/>
        </authorList>
    </citation>
    <scope>NUCLEOTIDE SEQUENCE [LARGE SCALE GENOMIC DNA]</scope>
    <source>
        <strain evidence="3">CBS 10737</strain>
    </source>
</reference>
<organism evidence="3">
    <name type="scientific">Kwoniella pini CBS 10737</name>
    <dbReference type="NCBI Taxonomy" id="1296096"/>
    <lineage>
        <taxon>Eukaryota</taxon>
        <taxon>Fungi</taxon>
        <taxon>Dikarya</taxon>
        <taxon>Basidiomycota</taxon>
        <taxon>Agaricomycotina</taxon>
        <taxon>Tremellomycetes</taxon>
        <taxon>Tremellales</taxon>
        <taxon>Cryptococcaceae</taxon>
        <taxon>Kwoniella</taxon>
    </lineage>
</organism>
<dbReference type="PANTHER" id="PTHR10963:SF24">
    <property type="entry name" value="GLYCOSIDASE C21B10.07-RELATED"/>
    <property type="match status" value="1"/>
</dbReference>
<name>A0A1B9ICP7_9TREE</name>
<feature type="signal peptide" evidence="1">
    <location>
        <begin position="1"/>
        <end position="24"/>
    </location>
</feature>
<gene>
    <name evidence="3" type="ORF">I206_00694</name>
</gene>
<dbReference type="InterPro" id="IPR050546">
    <property type="entry name" value="Glycosyl_Hydrlase_16"/>
</dbReference>
<evidence type="ECO:0000259" key="2">
    <source>
        <dbReference type="PROSITE" id="PS51762"/>
    </source>
</evidence>
<dbReference type="InterPro" id="IPR000757">
    <property type="entry name" value="Beta-glucanase-like"/>
</dbReference>
<proteinExistence type="predicted"/>
<dbReference type="CDD" id="cd02181">
    <property type="entry name" value="GH16_fungal_Lam16A_glucanase"/>
    <property type="match status" value="1"/>
</dbReference>
<dbReference type="GO" id="GO:0004553">
    <property type="term" value="F:hydrolase activity, hydrolyzing O-glycosyl compounds"/>
    <property type="evidence" value="ECO:0007669"/>
    <property type="project" value="InterPro"/>
</dbReference>
<dbReference type="Gene3D" id="2.60.120.200">
    <property type="match status" value="1"/>
</dbReference>
<accession>A0A1B9ICP7</accession>
<dbReference type="InterPro" id="IPR013320">
    <property type="entry name" value="ConA-like_dom_sf"/>
</dbReference>
<dbReference type="STRING" id="1296096.A0A1B9ICP7"/>
<evidence type="ECO:0000313" key="3">
    <source>
        <dbReference type="EMBL" id="OCF53392.1"/>
    </source>
</evidence>
<dbReference type="OrthoDB" id="192832at2759"/>
<evidence type="ECO:0000256" key="1">
    <source>
        <dbReference type="SAM" id="SignalP"/>
    </source>
</evidence>
<feature type="domain" description="GH16" evidence="2">
    <location>
        <begin position="31"/>
        <end position="268"/>
    </location>
</feature>
<keyword evidence="1" id="KW-0732">Signal</keyword>
<dbReference type="AlphaFoldDB" id="A0A1B9ICP7"/>
<protein>
    <recommendedName>
        <fullName evidence="2">GH16 domain-containing protein</fullName>
    </recommendedName>
</protein>
<sequence>MLHLISRCSSYLIFALPLLNSVLAATYTLSKTWKGNDFFQGFTWWEWDDPTQGRVNYVNQETAIARNLSYVNGDNFIMRADSTNVVDPSARGRDSVRIHSKETYTDGILIIDVKHMPVGCGTWPAFWTCTRNGPWPTGGEVDIIEGIYGINQQYSNNLFTLHSDAGCNMPPASGQNRGTGTSLLNDCTGGVGCGVRDTSSKSFGEEFNKGQGGMRVFSVNGPRFVMRRSHTRGFSFWFWPHNSPKAPSDITTGSNVIMESNLNAPIANFPADQCDINRHFDDHEIIINLTFAGSWAGATPQWSASGCAGSVGWTPDDYVDKNPQAFSEAYWEIRSLKWYTPVCAVKARKRALDSIF</sequence>
<dbReference type="GO" id="GO:0009251">
    <property type="term" value="P:glucan catabolic process"/>
    <property type="evidence" value="ECO:0007669"/>
    <property type="project" value="TreeGrafter"/>
</dbReference>
<reference evidence="3" key="2">
    <citation type="submission" date="2016-07" db="EMBL/GenBank/DDBJ databases">
        <title>Evolution of pathogenesis and genome organization in the Tremellales.</title>
        <authorList>
            <person name="Cuomo C."/>
            <person name="Litvintseva A."/>
            <person name="Heitman J."/>
            <person name="Chen Y."/>
            <person name="Sun S."/>
            <person name="Springer D."/>
            <person name="Dromer F."/>
            <person name="Young S."/>
            <person name="Zeng Q."/>
            <person name="Chapman S."/>
            <person name="Gujja S."/>
            <person name="Saif S."/>
            <person name="Birren B."/>
        </authorList>
    </citation>
    <scope>NUCLEOTIDE SEQUENCE</scope>
    <source>
        <strain evidence="3">CBS 10737</strain>
    </source>
</reference>
<dbReference type="Pfam" id="PF26113">
    <property type="entry name" value="GH16_XgeA"/>
    <property type="match status" value="1"/>
</dbReference>
<dbReference type="PROSITE" id="PS51762">
    <property type="entry name" value="GH16_2"/>
    <property type="match status" value="1"/>
</dbReference>
<dbReference type="EMBL" id="KI894007">
    <property type="protein sequence ID" value="OCF53392.1"/>
    <property type="molecule type" value="Genomic_DNA"/>
</dbReference>